<dbReference type="Proteomes" id="UP000557307">
    <property type="component" value="Unassembled WGS sequence"/>
</dbReference>
<dbReference type="SUPFAM" id="SSF82171">
    <property type="entry name" value="DPP6 N-terminal domain-like"/>
    <property type="match status" value="1"/>
</dbReference>
<evidence type="ECO:0000313" key="2">
    <source>
        <dbReference type="Proteomes" id="UP000557307"/>
    </source>
</evidence>
<sequence length="421" mass="48632">MQRRTFLKQSLVGGLSLASGPMFFPRAEFPLVRITDGQHFHWFGYYDKWQIDPTGRYALGARVPFEGRTPEATDKLSIGLIDLKNQNRWTELGTSRAWGWQQGCMLQWIPGSREEVIWNDREGGAYVSRIVNIRTKKQRTLPKAIYALSPNGQFAVGTEFNRIQNLRPGYGYAGLPDPYQAEKAPEAIGLYKMDLKTGKHNLLISIAEMARTPHQGKDVRDNWHWFNHLLVSPDSQRVLFLHRWRPELTDRQRMAATGFVTRMVTAGTDGQDRYIADPSGFSSHFVWRDPGHIFVWTKPMGQENGFWLLKDKTQESEKIGAEAMLVNGHNTYVPHTNHEWVLNDTYPQTEQRLQTLYLYHIPSKRKVVLGAFHAPADYKGEWRCDLHPRCDQQGKRVFFDSTHEGLGRQMYCIDIERIVRG</sequence>
<reference evidence="1 2" key="1">
    <citation type="submission" date="2020-08" db="EMBL/GenBank/DDBJ databases">
        <title>Genomic Encyclopedia of Type Strains, Phase IV (KMG-IV): sequencing the most valuable type-strain genomes for metagenomic binning, comparative biology and taxonomic classification.</title>
        <authorList>
            <person name="Goeker M."/>
        </authorList>
    </citation>
    <scope>NUCLEOTIDE SEQUENCE [LARGE SCALE GENOMIC DNA]</scope>
    <source>
        <strain evidence="1 2">DSM 105074</strain>
    </source>
</reference>
<protein>
    <submittedName>
        <fullName evidence="1">Uncharacterized protein</fullName>
    </submittedName>
</protein>
<dbReference type="AlphaFoldDB" id="A0A840U257"/>
<evidence type="ECO:0000313" key="1">
    <source>
        <dbReference type="EMBL" id="MBB5286448.1"/>
    </source>
</evidence>
<keyword evidence="2" id="KW-1185">Reference proteome</keyword>
<comment type="caution">
    <text evidence="1">The sequence shown here is derived from an EMBL/GenBank/DDBJ whole genome shotgun (WGS) entry which is preliminary data.</text>
</comment>
<proteinExistence type="predicted"/>
<accession>A0A840U257</accession>
<name>A0A840U257_9BACT</name>
<dbReference type="InterPro" id="IPR015943">
    <property type="entry name" value="WD40/YVTN_repeat-like_dom_sf"/>
</dbReference>
<dbReference type="RefSeq" id="WP_184177566.1">
    <property type="nucleotide sequence ID" value="NZ_JACHGF010000009.1"/>
</dbReference>
<gene>
    <name evidence="1" type="ORF">HNQ92_004608</name>
</gene>
<dbReference type="EMBL" id="JACHGF010000009">
    <property type="protein sequence ID" value="MBB5286448.1"/>
    <property type="molecule type" value="Genomic_DNA"/>
</dbReference>
<dbReference type="Gene3D" id="2.130.10.10">
    <property type="entry name" value="YVTN repeat-like/Quinoprotein amine dehydrogenase"/>
    <property type="match status" value="1"/>
</dbReference>
<organism evidence="1 2">
    <name type="scientific">Rhabdobacter roseus</name>
    <dbReference type="NCBI Taxonomy" id="1655419"/>
    <lineage>
        <taxon>Bacteria</taxon>
        <taxon>Pseudomonadati</taxon>
        <taxon>Bacteroidota</taxon>
        <taxon>Cytophagia</taxon>
        <taxon>Cytophagales</taxon>
        <taxon>Cytophagaceae</taxon>
        <taxon>Rhabdobacter</taxon>
    </lineage>
</organism>